<keyword evidence="3 10" id="KW-0813">Transport</keyword>
<evidence type="ECO:0000256" key="11">
    <source>
        <dbReference type="RuleBase" id="RU003357"/>
    </source>
</evidence>
<dbReference type="Gene3D" id="2.170.130.10">
    <property type="entry name" value="TonB-dependent receptor, plug domain"/>
    <property type="match status" value="1"/>
</dbReference>
<evidence type="ECO:0000259" key="14">
    <source>
        <dbReference type="Pfam" id="PF07715"/>
    </source>
</evidence>
<dbReference type="EMBL" id="FQUZ01000024">
    <property type="protein sequence ID" value="SHF48118.1"/>
    <property type="molecule type" value="Genomic_DNA"/>
</dbReference>
<dbReference type="InterPro" id="IPR000531">
    <property type="entry name" value="Beta-barrel_TonB"/>
</dbReference>
<feature type="chain" id="PRO_5012341255" evidence="12">
    <location>
        <begin position="39"/>
        <end position="735"/>
    </location>
</feature>
<dbReference type="GO" id="GO:0038023">
    <property type="term" value="F:signaling receptor activity"/>
    <property type="evidence" value="ECO:0007669"/>
    <property type="project" value="InterPro"/>
</dbReference>
<dbReference type="InterPro" id="IPR037066">
    <property type="entry name" value="Plug_dom_sf"/>
</dbReference>
<keyword evidence="16" id="KW-1185">Reference proteome</keyword>
<dbReference type="OrthoDB" id="8732650at2"/>
<evidence type="ECO:0000256" key="9">
    <source>
        <dbReference type="ARBA" id="ARBA00023237"/>
    </source>
</evidence>
<dbReference type="PANTHER" id="PTHR32552:SF83">
    <property type="entry name" value="BLR3904 PROTEIN"/>
    <property type="match status" value="1"/>
</dbReference>
<keyword evidence="6 11" id="KW-0798">TonB box</keyword>
<dbReference type="GO" id="GO:0015891">
    <property type="term" value="P:siderophore transport"/>
    <property type="evidence" value="ECO:0007669"/>
    <property type="project" value="InterPro"/>
</dbReference>
<protein>
    <submittedName>
        <fullName evidence="15">Iron complex outermembrane recepter protein</fullName>
    </submittedName>
</protein>
<evidence type="ECO:0000256" key="3">
    <source>
        <dbReference type="ARBA" id="ARBA00022448"/>
    </source>
</evidence>
<feature type="signal peptide" evidence="12">
    <location>
        <begin position="1"/>
        <end position="38"/>
    </location>
</feature>
<dbReference type="InterPro" id="IPR010105">
    <property type="entry name" value="TonB_sidphr_rcpt"/>
</dbReference>
<dbReference type="Pfam" id="PF00593">
    <property type="entry name" value="TonB_dep_Rec_b-barrel"/>
    <property type="match status" value="1"/>
</dbReference>
<comment type="subcellular location">
    <subcellularLocation>
        <location evidence="1 10">Cell outer membrane</location>
        <topology evidence="1 10">Multi-pass membrane protein</topology>
    </subcellularLocation>
</comment>
<feature type="domain" description="TonB-dependent receptor plug" evidence="14">
    <location>
        <begin position="73"/>
        <end position="171"/>
    </location>
</feature>
<organism evidence="15 16">
    <name type="scientific">Lampropedia hyalina DSM 16112</name>
    <dbReference type="NCBI Taxonomy" id="1122156"/>
    <lineage>
        <taxon>Bacteria</taxon>
        <taxon>Pseudomonadati</taxon>
        <taxon>Pseudomonadota</taxon>
        <taxon>Betaproteobacteria</taxon>
        <taxon>Burkholderiales</taxon>
        <taxon>Comamonadaceae</taxon>
        <taxon>Lampropedia</taxon>
    </lineage>
</organism>
<evidence type="ECO:0000256" key="12">
    <source>
        <dbReference type="SAM" id="SignalP"/>
    </source>
</evidence>
<keyword evidence="9 10" id="KW-0998">Cell outer membrane</keyword>
<feature type="domain" description="TonB-dependent receptor-like beta-barrel" evidence="13">
    <location>
        <begin position="244"/>
        <end position="700"/>
    </location>
</feature>
<evidence type="ECO:0000256" key="4">
    <source>
        <dbReference type="ARBA" id="ARBA00022452"/>
    </source>
</evidence>
<evidence type="ECO:0000256" key="5">
    <source>
        <dbReference type="ARBA" id="ARBA00022692"/>
    </source>
</evidence>
<name>A0A1M5C048_9BURK</name>
<dbReference type="InterPro" id="IPR012910">
    <property type="entry name" value="Plug_dom"/>
</dbReference>
<proteinExistence type="inferred from homology"/>
<dbReference type="AlphaFoldDB" id="A0A1M5C048"/>
<evidence type="ECO:0000313" key="15">
    <source>
        <dbReference type="EMBL" id="SHF48118.1"/>
    </source>
</evidence>
<gene>
    <name evidence="15" type="ORF">SAMN02745117_02033</name>
</gene>
<dbReference type="GO" id="GO:0009279">
    <property type="term" value="C:cell outer membrane"/>
    <property type="evidence" value="ECO:0007669"/>
    <property type="project" value="UniProtKB-SubCell"/>
</dbReference>
<dbReference type="PANTHER" id="PTHR32552">
    <property type="entry name" value="FERRICHROME IRON RECEPTOR-RELATED"/>
    <property type="match status" value="1"/>
</dbReference>
<evidence type="ECO:0000313" key="16">
    <source>
        <dbReference type="Proteomes" id="UP000184327"/>
    </source>
</evidence>
<dbReference type="SUPFAM" id="SSF56935">
    <property type="entry name" value="Porins"/>
    <property type="match status" value="1"/>
</dbReference>
<keyword evidence="8" id="KW-0675">Receptor</keyword>
<evidence type="ECO:0000256" key="8">
    <source>
        <dbReference type="ARBA" id="ARBA00023170"/>
    </source>
</evidence>
<keyword evidence="7 10" id="KW-0472">Membrane</keyword>
<dbReference type="InterPro" id="IPR036942">
    <property type="entry name" value="Beta-barrel_TonB_sf"/>
</dbReference>
<dbReference type="Gene3D" id="2.40.170.20">
    <property type="entry name" value="TonB-dependent receptor, beta-barrel domain"/>
    <property type="match status" value="1"/>
</dbReference>
<dbReference type="GO" id="GO:0015344">
    <property type="term" value="F:siderophore uptake transmembrane transporter activity"/>
    <property type="evidence" value="ECO:0007669"/>
    <property type="project" value="TreeGrafter"/>
</dbReference>
<keyword evidence="4 10" id="KW-1134">Transmembrane beta strand</keyword>
<evidence type="ECO:0000256" key="10">
    <source>
        <dbReference type="PROSITE-ProRule" id="PRU01360"/>
    </source>
</evidence>
<keyword evidence="5 10" id="KW-0812">Transmembrane</keyword>
<reference evidence="15 16" key="1">
    <citation type="submission" date="2016-11" db="EMBL/GenBank/DDBJ databases">
        <authorList>
            <person name="Jaros S."/>
            <person name="Januszkiewicz K."/>
            <person name="Wedrychowicz H."/>
        </authorList>
    </citation>
    <scope>NUCLEOTIDE SEQUENCE [LARGE SCALE GENOMIC DNA]</scope>
    <source>
        <strain evidence="15 16">DSM 16112</strain>
    </source>
</reference>
<evidence type="ECO:0000256" key="6">
    <source>
        <dbReference type="ARBA" id="ARBA00023077"/>
    </source>
</evidence>
<evidence type="ECO:0000256" key="2">
    <source>
        <dbReference type="ARBA" id="ARBA00009810"/>
    </source>
</evidence>
<accession>A0A1M5C048</accession>
<keyword evidence="12" id="KW-0732">Signal</keyword>
<dbReference type="PROSITE" id="PS52016">
    <property type="entry name" value="TONB_DEPENDENT_REC_3"/>
    <property type="match status" value="1"/>
</dbReference>
<dbReference type="CDD" id="cd01347">
    <property type="entry name" value="ligand_gated_channel"/>
    <property type="match status" value="1"/>
</dbReference>
<dbReference type="Pfam" id="PF07715">
    <property type="entry name" value="Plug"/>
    <property type="match status" value="1"/>
</dbReference>
<evidence type="ECO:0000256" key="7">
    <source>
        <dbReference type="ARBA" id="ARBA00023136"/>
    </source>
</evidence>
<sequence length="735" mass="80496">MAIHHSPHSRRGRIPARFSLSRSCAWWLAVCAATPAWAQAQDSQSLDEVTISTKAGPVFDVEQAAVGDFDVPLAQTPQSITVLGSDLIAATGMQTLSQALRLDASMSDNYNTPGYVENLNVRGFMLSHLGNYQRNGLVVNNFAPVAFENKDSIEVLKGVAGLQSGVSAPGGLVNYVTKKPQPYDFTAVSLHGNEYGGSKLHLDTSRHLGTVGVRLNLAAENLHSHYDGADGSRRFASLAVDAPLTRDTRLTADLEYHRKSQPSVPGLGLLDADGDGVAESLPTGPINPRRNLNSQPWSLPYQTEAGTLQLGLEHRFSDDWQAKLAVGHSRTRINDRIAFPDGCGAIYPGLCANGDVDVYDYRNDGIRRHLTSWEAALDGKLTLAGLSHQLKLGVSGYDSRHREPALQAYNWVGTSNIYQPVVLPADPQLTTPNTNTDEESLAAFASLHTHWNAQWQSFVGLRLTRLDRRSIRTDGSRGVALEQTVSTPWLGLTWQPATDWTLYASWGKGVELDVAPNRPSRYVNAGEVLPALKSTQKEVGVKWQAGDRLLLSAAVFEIDKPSAETVTLPGESLPRYLGGARQARHRGLELNAAGRVSPQWSLQASTAWLDARYTHSHNPALQGQRVTNIPLFTASLFSDYRLQALPGLSLNALAWVQDGKRATSDGRAVLPRGWQIDAGARYEHVVGERLVQWTLNVENLSDHIYWREAAPTDWDGVYLFPSAPRTIRASVRVEW</sequence>
<comment type="similarity">
    <text evidence="2 10 11">Belongs to the TonB-dependent receptor family.</text>
</comment>
<dbReference type="NCBIfam" id="TIGR01783">
    <property type="entry name" value="TonB-siderophor"/>
    <property type="match status" value="1"/>
</dbReference>
<dbReference type="RefSeq" id="WP_073356576.1">
    <property type="nucleotide sequence ID" value="NZ_FQUZ01000024.1"/>
</dbReference>
<evidence type="ECO:0000259" key="13">
    <source>
        <dbReference type="Pfam" id="PF00593"/>
    </source>
</evidence>
<dbReference type="InterPro" id="IPR039426">
    <property type="entry name" value="TonB-dep_rcpt-like"/>
</dbReference>
<evidence type="ECO:0000256" key="1">
    <source>
        <dbReference type="ARBA" id="ARBA00004571"/>
    </source>
</evidence>
<dbReference type="STRING" id="1122156.SAMN02745117_02033"/>
<dbReference type="Proteomes" id="UP000184327">
    <property type="component" value="Unassembled WGS sequence"/>
</dbReference>